<dbReference type="EMBL" id="VSRR010018739">
    <property type="protein sequence ID" value="MPC61644.1"/>
    <property type="molecule type" value="Genomic_DNA"/>
</dbReference>
<organism evidence="2 3">
    <name type="scientific">Portunus trituberculatus</name>
    <name type="common">Swimming crab</name>
    <name type="synonym">Neptunus trituberculatus</name>
    <dbReference type="NCBI Taxonomy" id="210409"/>
    <lineage>
        <taxon>Eukaryota</taxon>
        <taxon>Metazoa</taxon>
        <taxon>Ecdysozoa</taxon>
        <taxon>Arthropoda</taxon>
        <taxon>Crustacea</taxon>
        <taxon>Multicrustacea</taxon>
        <taxon>Malacostraca</taxon>
        <taxon>Eumalacostraca</taxon>
        <taxon>Eucarida</taxon>
        <taxon>Decapoda</taxon>
        <taxon>Pleocyemata</taxon>
        <taxon>Brachyura</taxon>
        <taxon>Eubrachyura</taxon>
        <taxon>Portunoidea</taxon>
        <taxon>Portunidae</taxon>
        <taxon>Portuninae</taxon>
        <taxon>Portunus</taxon>
    </lineage>
</organism>
<keyword evidence="3" id="KW-1185">Reference proteome</keyword>
<evidence type="ECO:0000313" key="3">
    <source>
        <dbReference type="Proteomes" id="UP000324222"/>
    </source>
</evidence>
<feature type="domain" description="SAP" evidence="1">
    <location>
        <begin position="7"/>
        <end position="30"/>
    </location>
</feature>
<accession>A0A5B7GYG6</accession>
<protein>
    <recommendedName>
        <fullName evidence="1">SAP domain-containing protein</fullName>
    </recommendedName>
</protein>
<evidence type="ECO:0000313" key="2">
    <source>
        <dbReference type="EMBL" id="MPC61644.1"/>
    </source>
</evidence>
<sequence>MPVSLDDLMKLRVVDLKAKLATFNLPTHGKCRHCCCCCRR</sequence>
<dbReference type="Proteomes" id="UP000324222">
    <property type="component" value="Unassembled WGS sequence"/>
</dbReference>
<evidence type="ECO:0000259" key="1">
    <source>
        <dbReference type="Pfam" id="PF02037"/>
    </source>
</evidence>
<dbReference type="InterPro" id="IPR003034">
    <property type="entry name" value="SAP_dom"/>
</dbReference>
<gene>
    <name evidence="2" type="ORF">E2C01_055718</name>
</gene>
<proteinExistence type="predicted"/>
<comment type="caution">
    <text evidence="2">The sequence shown here is derived from an EMBL/GenBank/DDBJ whole genome shotgun (WGS) entry which is preliminary data.</text>
</comment>
<dbReference type="Pfam" id="PF02037">
    <property type="entry name" value="SAP"/>
    <property type="match status" value="1"/>
</dbReference>
<name>A0A5B7GYG6_PORTR</name>
<dbReference type="AlphaFoldDB" id="A0A5B7GYG6"/>
<reference evidence="2 3" key="1">
    <citation type="submission" date="2019-05" db="EMBL/GenBank/DDBJ databases">
        <title>Another draft genome of Portunus trituberculatus and its Hox gene families provides insights of decapod evolution.</title>
        <authorList>
            <person name="Jeong J.-H."/>
            <person name="Song I."/>
            <person name="Kim S."/>
            <person name="Choi T."/>
            <person name="Kim D."/>
            <person name="Ryu S."/>
            <person name="Kim W."/>
        </authorList>
    </citation>
    <scope>NUCLEOTIDE SEQUENCE [LARGE SCALE GENOMIC DNA]</scope>
    <source>
        <tissue evidence="2">Muscle</tissue>
    </source>
</reference>